<evidence type="ECO:0000313" key="2">
    <source>
        <dbReference type="Proteomes" id="UP001056576"/>
    </source>
</evidence>
<keyword evidence="2" id="KW-1185">Reference proteome</keyword>
<dbReference type="Proteomes" id="UP001056576">
    <property type="component" value="Segment"/>
</dbReference>
<name>A0A9E7MSI0_9CAUD</name>
<sequence>MTHPADEREVPWDAGRDGPRVLELHRRLGEAREPVRDLDRGVKFLIEGLAYRIQDDRFSAAEARRGTAGVVQRLTASVDAVLGLKDRFLNGWVVGFTEYPGANGDPTTFRAWVGGPGYISDDHTDDYCEFTSYTPALALCGAVLNGVYIRYLGGARLADPN</sequence>
<gene>
    <name evidence="1" type="ORF">KIKIMORA_01110</name>
</gene>
<protein>
    <submittedName>
        <fullName evidence="1">Uncharacterized protein</fullName>
    </submittedName>
</protein>
<dbReference type="EMBL" id="ON529857">
    <property type="protein sequence ID" value="USN15257.1"/>
    <property type="molecule type" value="Genomic_DNA"/>
</dbReference>
<reference evidence="1 2" key="1">
    <citation type="submission" date="2022-05" db="EMBL/GenBank/DDBJ databases">
        <authorList>
            <person name="Friedrich I."/>
            <person name="Poehlein A."/>
            <person name="Schneider D."/>
            <person name="Hertel R."/>
            <person name="Daniel R."/>
        </authorList>
    </citation>
    <scope>NUCLEOTIDE SEQUENCE [LARGE SCALE GENOMIC DNA]</scope>
</reference>
<proteinExistence type="predicted"/>
<organism evidence="1 2">
    <name type="scientific">Brevundimonas phage vB_BpoS-Kikimora</name>
    <dbReference type="NCBI Taxonomy" id="2948601"/>
    <lineage>
        <taxon>Viruses</taxon>
        <taxon>Duplodnaviria</taxon>
        <taxon>Heunggongvirae</taxon>
        <taxon>Uroviricota</taxon>
        <taxon>Caudoviricetes</taxon>
        <taxon>Jeanschmidtviridae</taxon>
        <taxon>Kikimoravirus</taxon>
        <taxon>Kikimoravirus kikimora</taxon>
    </lineage>
</organism>
<evidence type="ECO:0000313" key="1">
    <source>
        <dbReference type="EMBL" id="USN15257.1"/>
    </source>
</evidence>
<accession>A0A9E7MSI0</accession>